<evidence type="ECO:0000256" key="1">
    <source>
        <dbReference type="ARBA" id="ARBA00004651"/>
    </source>
</evidence>
<dbReference type="AlphaFoldDB" id="A0A2N0VI29"/>
<keyword evidence="4 6" id="KW-1133">Transmembrane helix</keyword>
<feature type="transmembrane region" description="Helical" evidence="6">
    <location>
        <begin position="453"/>
        <end position="474"/>
    </location>
</feature>
<feature type="transmembrane region" description="Helical" evidence="6">
    <location>
        <begin position="221"/>
        <end position="240"/>
    </location>
</feature>
<evidence type="ECO:0000313" key="8">
    <source>
        <dbReference type="Proteomes" id="UP000233398"/>
    </source>
</evidence>
<evidence type="ECO:0000256" key="6">
    <source>
        <dbReference type="SAM" id="Phobius"/>
    </source>
</evidence>
<dbReference type="PANTHER" id="PTHR30250:SF11">
    <property type="entry name" value="O-ANTIGEN TRANSPORTER-RELATED"/>
    <property type="match status" value="1"/>
</dbReference>
<dbReference type="InterPro" id="IPR002797">
    <property type="entry name" value="Polysacc_synth"/>
</dbReference>
<evidence type="ECO:0000313" key="7">
    <source>
        <dbReference type="EMBL" id="PKD43840.1"/>
    </source>
</evidence>
<feature type="transmembrane region" description="Helical" evidence="6">
    <location>
        <begin position="12"/>
        <end position="33"/>
    </location>
</feature>
<dbReference type="Pfam" id="PF01943">
    <property type="entry name" value="Polysacc_synt"/>
    <property type="match status" value="1"/>
</dbReference>
<feature type="transmembrane region" description="Helical" evidence="6">
    <location>
        <begin position="39"/>
        <end position="60"/>
    </location>
</feature>
<evidence type="ECO:0000256" key="2">
    <source>
        <dbReference type="ARBA" id="ARBA00022475"/>
    </source>
</evidence>
<feature type="transmembrane region" description="Helical" evidence="6">
    <location>
        <begin position="338"/>
        <end position="361"/>
    </location>
</feature>
<keyword evidence="2" id="KW-1003">Cell membrane</keyword>
<feature type="transmembrane region" description="Helical" evidence="6">
    <location>
        <begin position="393"/>
        <end position="410"/>
    </location>
</feature>
<reference evidence="7 8" key="1">
    <citation type="submission" date="2017-11" db="EMBL/GenBank/DDBJ databases">
        <title>Rhodohalobacter 15182 sp. nov., isolated from a salt lake.</title>
        <authorList>
            <person name="Han S."/>
        </authorList>
    </citation>
    <scope>NUCLEOTIDE SEQUENCE [LARGE SCALE GENOMIC DNA]</scope>
    <source>
        <strain evidence="7 8">15182</strain>
    </source>
</reference>
<dbReference type="GO" id="GO:0005886">
    <property type="term" value="C:plasma membrane"/>
    <property type="evidence" value="ECO:0007669"/>
    <property type="project" value="UniProtKB-SubCell"/>
</dbReference>
<feature type="transmembrane region" description="Helical" evidence="6">
    <location>
        <begin position="368"/>
        <end position="387"/>
    </location>
</feature>
<evidence type="ECO:0000256" key="3">
    <source>
        <dbReference type="ARBA" id="ARBA00022692"/>
    </source>
</evidence>
<dbReference type="RefSeq" id="WP_101073379.1">
    <property type="nucleotide sequence ID" value="NZ_PISP01000002.1"/>
</dbReference>
<comment type="subcellular location">
    <subcellularLocation>
        <location evidence="1">Cell membrane</location>
        <topology evidence="1">Multi-pass membrane protein</topology>
    </subcellularLocation>
</comment>
<feature type="transmembrane region" description="Helical" evidence="6">
    <location>
        <begin position="246"/>
        <end position="271"/>
    </location>
</feature>
<feature type="transmembrane region" description="Helical" evidence="6">
    <location>
        <begin position="157"/>
        <end position="175"/>
    </location>
</feature>
<accession>A0A2N0VI29</accession>
<feature type="transmembrane region" description="Helical" evidence="6">
    <location>
        <begin position="121"/>
        <end position="137"/>
    </location>
</feature>
<keyword evidence="5 6" id="KW-0472">Membrane</keyword>
<dbReference type="OrthoDB" id="88014at2"/>
<dbReference type="InterPro" id="IPR050833">
    <property type="entry name" value="Poly_Biosynth_Transport"/>
</dbReference>
<dbReference type="EMBL" id="PISP01000002">
    <property type="protein sequence ID" value="PKD43840.1"/>
    <property type="molecule type" value="Genomic_DNA"/>
</dbReference>
<name>A0A2N0VI29_9BACT</name>
<evidence type="ECO:0000256" key="5">
    <source>
        <dbReference type="ARBA" id="ARBA00023136"/>
    </source>
</evidence>
<feature type="transmembrane region" description="Helical" evidence="6">
    <location>
        <begin position="81"/>
        <end position="101"/>
    </location>
</feature>
<evidence type="ECO:0000256" key="4">
    <source>
        <dbReference type="ARBA" id="ARBA00022989"/>
    </source>
</evidence>
<feature type="transmembrane region" description="Helical" evidence="6">
    <location>
        <begin position="422"/>
        <end position="441"/>
    </location>
</feature>
<sequence length="499" mass="56540">MGIIAKQSVWNSLIIYVGIGLGFVLTVFLYPHILDPDQYGLTRVMVSAALIMSQFAHLGFQNLILRYFPFFKNASPKEHGFLFWALTVPFGGFLLFTILFFLFDELLISVYSERSPLFVDYYLWLLPLTLFVLYFEVLNNYLRSLRDSTTGSIVNEVSQRLFAILFLGFYFFGWINFAQFVALFVLSYASQPLIILAQIIRKKEFRIKPNFRILKKSLVKGMANYSLYSLLGGLTTVLVWNVDVLMLGSMAGLDSTAIYAIAFYIGSVIAVPQRSIDKIATPLISEFIKQKKWNEVDSIYKKTSLNQLILGLTIFGIIWLNVDLLFSFLPELYRDGKWVVFIIGIGKLIDIGNGSNGVILLNSKHYRVSFYTNIILVAVTILANYLLIPQYGIEGAAIASAGAIFLYNGVKYLYVRVRMNMTPFTIKTVIVLLLGAAALYISGWSEFGFENLWISGTLQSLIYLALFVAPLLYFKVSADINELISNFINRNQHESTSDK</sequence>
<protein>
    <submittedName>
        <fullName evidence="7">Uncharacterized protein</fullName>
    </submittedName>
</protein>
<dbReference type="PANTHER" id="PTHR30250">
    <property type="entry name" value="PST FAMILY PREDICTED COLANIC ACID TRANSPORTER"/>
    <property type="match status" value="1"/>
</dbReference>
<organism evidence="7 8">
    <name type="scientific">Rhodohalobacter barkolensis</name>
    <dbReference type="NCBI Taxonomy" id="2053187"/>
    <lineage>
        <taxon>Bacteria</taxon>
        <taxon>Pseudomonadati</taxon>
        <taxon>Balneolota</taxon>
        <taxon>Balneolia</taxon>
        <taxon>Balneolales</taxon>
        <taxon>Balneolaceae</taxon>
        <taxon>Rhodohalobacter</taxon>
    </lineage>
</organism>
<comment type="caution">
    <text evidence="7">The sequence shown here is derived from an EMBL/GenBank/DDBJ whole genome shotgun (WGS) entry which is preliminary data.</text>
</comment>
<proteinExistence type="predicted"/>
<feature type="transmembrane region" description="Helical" evidence="6">
    <location>
        <begin position="181"/>
        <end position="200"/>
    </location>
</feature>
<keyword evidence="8" id="KW-1185">Reference proteome</keyword>
<gene>
    <name evidence="7" type="ORF">CWD77_09805</name>
</gene>
<feature type="transmembrane region" description="Helical" evidence="6">
    <location>
        <begin position="308"/>
        <end position="326"/>
    </location>
</feature>
<keyword evidence="3 6" id="KW-0812">Transmembrane</keyword>
<dbReference type="Proteomes" id="UP000233398">
    <property type="component" value="Unassembled WGS sequence"/>
</dbReference>